<accession>A0AA35VXG3</accession>
<name>A0AA35VXG3_GEOBA</name>
<evidence type="ECO:0000313" key="2">
    <source>
        <dbReference type="Proteomes" id="UP001174909"/>
    </source>
</evidence>
<keyword evidence="2" id="KW-1185">Reference proteome</keyword>
<organism evidence="1 2">
    <name type="scientific">Geodia barretti</name>
    <name type="common">Barrett's horny sponge</name>
    <dbReference type="NCBI Taxonomy" id="519541"/>
    <lineage>
        <taxon>Eukaryota</taxon>
        <taxon>Metazoa</taxon>
        <taxon>Porifera</taxon>
        <taxon>Demospongiae</taxon>
        <taxon>Heteroscleromorpha</taxon>
        <taxon>Tetractinellida</taxon>
        <taxon>Astrophorina</taxon>
        <taxon>Geodiidae</taxon>
        <taxon>Geodia</taxon>
    </lineage>
</organism>
<reference evidence="1" key="1">
    <citation type="submission" date="2023-03" db="EMBL/GenBank/DDBJ databases">
        <authorList>
            <person name="Steffen K."/>
            <person name="Cardenas P."/>
        </authorList>
    </citation>
    <scope>NUCLEOTIDE SEQUENCE</scope>
</reference>
<sequence>MFNDTNPVLGLYVLYPITEVTAAIEVVTGTLTFRVRCSSTGGRALNMAVSGPNEYYDITDDIKPIGTPQFLSNDR</sequence>
<evidence type="ECO:0000313" key="1">
    <source>
        <dbReference type="EMBL" id="CAI7996892.1"/>
    </source>
</evidence>
<dbReference type="AlphaFoldDB" id="A0AA35VXG3"/>
<proteinExistence type="predicted"/>
<gene>
    <name evidence="1" type="ORF">GBAR_LOCUS1986</name>
</gene>
<dbReference type="EMBL" id="CASHTH010000285">
    <property type="protein sequence ID" value="CAI7996892.1"/>
    <property type="molecule type" value="Genomic_DNA"/>
</dbReference>
<dbReference type="Proteomes" id="UP001174909">
    <property type="component" value="Unassembled WGS sequence"/>
</dbReference>
<feature type="non-terminal residue" evidence="1">
    <location>
        <position position="75"/>
    </location>
</feature>
<comment type="caution">
    <text evidence="1">The sequence shown here is derived from an EMBL/GenBank/DDBJ whole genome shotgun (WGS) entry which is preliminary data.</text>
</comment>
<protein>
    <submittedName>
        <fullName evidence="1">Uncharacterized protein</fullName>
    </submittedName>
</protein>